<name>A0AAV5WX26_9BILA</name>
<keyword evidence="1" id="KW-0472">Membrane</keyword>
<evidence type="ECO:0000313" key="2">
    <source>
        <dbReference type="EMBL" id="GMT35258.1"/>
    </source>
</evidence>
<feature type="non-terminal residue" evidence="2">
    <location>
        <position position="1"/>
    </location>
</feature>
<keyword evidence="1" id="KW-1133">Transmembrane helix</keyword>
<dbReference type="Proteomes" id="UP001432322">
    <property type="component" value="Unassembled WGS sequence"/>
</dbReference>
<dbReference type="EMBL" id="BTSY01000007">
    <property type="protein sequence ID" value="GMT35258.1"/>
    <property type="molecule type" value="Genomic_DNA"/>
</dbReference>
<keyword evidence="1" id="KW-0812">Transmembrane</keyword>
<evidence type="ECO:0000256" key="1">
    <source>
        <dbReference type="SAM" id="Phobius"/>
    </source>
</evidence>
<accession>A0AAV5WX26</accession>
<feature type="transmembrane region" description="Helical" evidence="1">
    <location>
        <begin position="71"/>
        <end position="98"/>
    </location>
</feature>
<evidence type="ECO:0000313" key="3">
    <source>
        <dbReference type="Proteomes" id="UP001432322"/>
    </source>
</evidence>
<comment type="caution">
    <text evidence="2">The sequence shown here is derived from an EMBL/GenBank/DDBJ whole genome shotgun (WGS) entry which is preliminary data.</text>
</comment>
<proteinExistence type="predicted"/>
<keyword evidence="3" id="KW-1185">Reference proteome</keyword>
<gene>
    <name evidence="2" type="ORF">PFISCL1PPCAC_26555</name>
</gene>
<dbReference type="AlphaFoldDB" id="A0AAV5WX26"/>
<sequence length="123" mass="13291">LAESGRESRVFAIVESLMVSNLLSLGETKDESLLGGSFAVALEPFSGEEVGSGQVVEAMVVMKISMRHHMVLVVSMVTVVEVLSCCSSSLFLLLLFSFVSDGSFLGHTTVHLSGRLFLIYFQN</sequence>
<reference evidence="2" key="1">
    <citation type="submission" date="2023-10" db="EMBL/GenBank/DDBJ databases">
        <title>Genome assembly of Pristionchus species.</title>
        <authorList>
            <person name="Yoshida K."/>
            <person name="Sommer R.J."/>
        </authorList>
    </citation>
    <scope>NUCLEOTIDE SEQUENCE</scope>
    <source>
        <strain evidence="2">RS5133</strain>
    </source>
</reference>
<organism evidence="2 3">
    <name type="scientific">Pristionchus fissidentatus</name>
    <dbReference type="NCBI Taxonomy" id="1538716"/>
    <lineage>
        <taxon>Eukaryota</taxon>
        <taxon>Metazoa</taxon>
        <taxon>Ecdysozoa</taxon>
        <taxon>Nematoda</taxon>
        <taxon>Chromadorea</taxon>
        <taxon>Rhabditida</taxon>
        <taxon>Rhabditina</taxon>
        <taxon>Diplogasteromorpha</taxon>
        <taxon>Diplogasteroidea</taxon>
        <taxon>Neodiplogasteridae</taxon>
        <taxon>Pristionchus</taxon>
    </lineage>
</organism>
<protein>
    <submittedName>
        <fullName evidence="2">Uncharacterized protein</fullName>
    </submittedName>
</protein>